<organism evidence="21 22">
    <name type="scientific">Methanoculleus sediminis</name>
    <dbReference type="NCBI Taxonomy" id="1550566"/>
    <lineage>
        <taxon>Archaea</taxon>
        <taxon>Methanobacteriati</taxon>
        <taxon>Methanobacteriota</taxon>
        <taxon>Stenosarchaea group</taxon>
        <taxon>Methanomicrobia</taxon>
        <taxon>Methanomicrobiales</taxon>
        <taxon>Methanomicrobiaceae</taxon>
        <taxon>Methanoculleus</taxon>
    </lineage>
</organism>
<evidence type="ECO:0000259" key="19">
    <source>
        <dbReference type="Pfam" id="PF01634"/>
    </source>
</evidence>
<accession>A0A0H1R178</accession>
<dbReference type="Proteomes" id="UP000035301">
    <property type="component" value="Unassembled WGS sequence"/>
</dbReference>
<dbReference type="GO" id="GO:0003879">
    <property type="term" value="F:ATP phosphoribosyltransferase activity"/>
    <property type="evidence" value="ECO:0007669"/>
    <property type="project" value="UniProtKB-UniRule"/>
</dbReference>
<dbReference type="InterPro" id="IPR020621">
    <property type="entry name" value="ATP-PRT_HisG_long"/>
</dbReference>
<dbReference type="PANTHER" id="PTHR21403">
    <property type="entry name" value="ATP PHOSPHORIBOSYLTRANSFERASE ATP-PRTASE"/>
    <property type="match status" value="1"/>
</dbReference>
<dbReference type="InterPro" id="IPR013820">
    <property type="entry name" value="ATP_PRibTrfase_cat"/>
</dbReference>
<keyword evidence="13 18" id="KW-0547">Nucleotide-binding</keyword>
<evidence type="ECO:0000256" key="17">
    <source>
        <dbReference type="ARBA" id="ARBA00024861"/>
    </source>
</evidence>
<evidence type="ECO:0000256" key="5">
    <source>
        <dbReference type="ARBA" id="ARBA00007955"/>
    </source>
</evidence>
<evidence type="ECO:0000256" key="12">
    <source>
        <dbReference type="ARBA" id="ARBA00022723"/>
    </source>
</evidence>
<comment type="similarity">
    <text evidence="5 18">Belongs to the ATP phosphoribosyltransferase family. Long subfamily.</text>
</comment>
<dbReference type="AlphaFoldDB" id="A0A0H1R178"/>
<keyword evidence="22" id="KW-1185">Reference proteome</keyword>
<evidence type="ECO:0000256" key="7">
    <source>
        <dbReference type="ARBA" id="ARBA00020998"/>
    </source>
</evidence>
<comment type="activity regulation">
    <text evidence="18">Feedback inhibited by histidine.</text>
</comment>
<keyword evidence="10 18" id="KW-0328">Glycosyltransferase</keyword>
<dbReference type="OrthoDB" id="33116at2157"/>
<dbReference type="STRING" id="1550566.SZ63_06170"/>
<dbReference type="InterPro" id="IPR013115">
    <property type="entry name" value="HisG_C"/>
</dbReference>
<dbReference type="InterPro" id="IPR011322">
    <property type="entry name" value="N-reg_PII-like_a/b"/>
</dbReference>
<keyword evidence="9 18" id="KW-0028">Amino-acid biosynthesis</keyword>
<feature type="domain" description="ATP phosphoribosyltransferase catalytic" evidence="19">
    <location>
        <begin position="49"/>
        <end position="209"/>
    </location>
</feature>
<evidence type="ECO:0000313" key="21">
    <source>
        <dbReference type="EMBL" id="KLK88586.1"/>
    </source>
</evidence>
<dbReference type="InterPro" id="IPR015867">
    <property type="entry name" value="N-reg_PII/ATP_PRibTrfase_C"/>
</dbReference>
<evidence type="ECO:0000256" key="4">
    <source>
        <dbReference type="ARBA" id="ARBA00004667"/>
    </source>
</evidence>
<dbReference type="PANTHER" id="PTHR21403:SF10">
    <property type="entry name" value="ATP PHOSPHORIBOSYLTRANSFERASE"/>
    <property type="match status" value="1"/>
</dbReference>
<dbReference type="GO" id="GO:0005524">
    <property type="term" value="F:ATP binding"/>
    <property type="evidence" value="ECO:0007669"/>
    <property type="project" value="UniProtKB-KW"/>
</dbReference>
<keyword evidence="15 18" id="KW-0460">Magnesium</keyword>
<evidence type="ECO:0000256" key="18">
    <source>
        <dbReference type="HAMAP-Rule" id="MF_00079"/>
    </source>
</evidence>
<evidence type="ECO:0000256" key="13">
    <source>
        <dbReference type="ARBA" id="ARBA00022741"/>
    </source>
</evidence>
<reference evidence="21 22" key="1">
    <citation type="journal article" date="2015" name="Int. J. Syst. Evol. Microbiol.">
        <title>Methanoculleus sediminis sp. nov., a methanogen from sediments near a submarine mud volcano.</title>
        <authorList>
            <person name="Chen S.C."/>
            <person name="Chen M.F."/>
            <person name="Lai M.C."/>
            <person name="Weng C.Y."/>
            <person name="Wu S.Y."/>
            <person name="Lin S."/>
            <person name="Yang T.F."/>
            <person name="Chen P.C."/>
        </authorList>
    </citation>
    <scope>NUCLEOTIDE SEQUENCE [LARGE SCALE GENOMIC DNA]</scope>
    <source>
        <strain evidence="21 22">S3Fa</strain>
    </source>
</reference>
<evidence type="ECO:0000313" key="22">
    <source>
        <dbReference type="Proteomes" id="UP000035301"/>
    </source>
</evidence>
<gene>
    <name evidence="18" type="primary">hisG</name>
    <name evidence="21" type="ORF">SZ63_06170</name>
</gene>
<dbReference type="Pfam" id="PF01634">
    <property type="entry name" value="HisG"/>
    <property type="match status" value="1"/>
</dbReference>
<dbReference type="HAMAP" id="MF_00079">
    <property type="entry name" value="HisG_Long"/>
    <property type="match status" value="1"/>
</dbReference>
<dbReference type="PATRIC" id="fig|1550566.3.peg.1336"/>
<dbReference type="Pfam" id="PF08029">
    <property type="entry name" value="HisG_C"/>
    <property type="match status" value="1"/>
</dbReference>
<comment type="caution">
    <text evidence="21">The sequence shown here is derived from an EMBL/GenBank/DDBJ whole genome shotgun (WGS) entry which is preliminary data.</text>
</comment>
<dbReference type="UniPathway" id="UPA00031">
    <property type="reaction ID" value="UER00006"/>
</dbReference>
<dbReference type="FunFam" id="3.30.70.120:FF:000002">
    <property type="entry name" value="ATP phosphoribosyltransferase"/>
    <property type="match status" value="1"/>
</dbReference>
<proteinExistence type="inferred from homology"/>
<dbReference type="GO" id="GO:0005737">
    <property type="term" value="C:cytoplasm"/>
    <property type="evidence" value="ECO:0007669"/>
    <property type="project" value="UniProtKB-SubCell"/>
</dbReference>
<evidence type="ECO:0000256" key="1">
    <source>
        <dbReference type="ARBA" id="ARBA00000915"/>
    </source>
</evidence>
<evidence type="ECO:0000256" key="14">
    <source>
        <dbReference type="ARBA" id="ARBA00022840"/>
    </source>
</evidence>
<dbReference type="InterPro" id="IPR001348">
    <property type="entry name" value="ATP_PRibTrfase_HisG"/>
</dbReference>
<protein>
    <recommendedName>
        <fullName evidence="7 18">ATP phosphoribosyltransferase</fullName>
        <shortName evidence="18">ATP-PRT</shortName>
        <shortName evidence="18">ATP-PRTase</shortName>
        <ecNumber evidence="6 18">2.4.2.17</ecNumber>
    </recommendedName>
</protein>
<dbReference type="RefSeq" id="WP_048182715.1">
    <property type="nucleotide sequence ID" value="NZ_JXOJ01000002.1"/>
</dbReference>
<dbReference type="GO" id="GO:0000105">
    <property type="term" value="P:L-histidine biosynthetic process"/>
    <property type="evidence" value="ECO:0007669"/>
    <property type="project" value="UniProtKB-UniRule"/>
</dbReference>
<comment type="catalytic activity">
    <reaction evidence="1 18">
        <text>1-(5-phospho-beta-D-ribosyl)-ATP + diphosphate = 5-phospho-alpha-D-ribose 1-diphosphate + ATP</text>
        <dbReference type="Rhea" id="RHEA:18473"/>
        <dbReference type="ChEBI" id="CHEBI:30616"/>
        <dbReference type="ChEBI" id="CHEBI:33019"/>
        <dbReference type="ChEBI" id="CHEBI:58017"/>
        <dbReference type="ChEBI" id="CHEBI:73183"/>
        <dbReference type="EC" id="2.4.2.17"/>
    </reaction>
</comment>
<evidence type="ECO:0000256" key="2">
    <source>
        <dbReference type="ARBA" id="ARBA00001946"/>
    </source>
</evidence>
<keyword evidence="8 18" id="KW-0963">Cytoplasm</keyword>
<evidence type="ECO:0000256" key="16">
    <source>
        <dbReference type="ARBA" id="ARBA00023102"/>
    </source>
</evidence>
<dbReference type="EMBL" id="JXOJ01000002">
    <property type="protein sequence ID" value="KLK88586.1"/>
    <property type="molecule type" value="Genomic_DNA"/>
</dbReference>
<dbReference type="SUPFAM" id="SSF53850">
    <property type="entry name" value="Periplasmic binding protein-like II"/>
    <property type="match status" value="1"/>
</dbReference>
<comment type="pathway">
    <text evidence="4 18">Amino-acid biosynthesis; L-histidine biosynthesis; L-histidine from 5-phospho-alpha-D-ribose 1-diphosphate: step 1/9.</text>
</comment>
<keyword evidence="14 18" id="KW-0067">ATP-binding</keyword>
<dbReference type="SUPFAM" id="SSF54913">
    <property type="entry name" value="GlnB-like"/>
    <property type="match status" value="1"/>
</dbReference>
<dbReference type="Gene3D" id="3.30.70.120">
    <property type="match status" value="1"/>
</dbReference>
<sequence>MITIALPKGSLEAQTLQLFKEADLEVRRTDRDYNPRISDPRIGKVKILRPQEIPLYVQMGYFDLGISGLDWVQESGADVAEVANLSYSKTGDGNVKIVVAVHRDEPIEDVAAIRPESRVTTEYPRITERFFTDLGVPVSLFPSYGASEAKVPDLMDVVVDLTETGSTLKKNGLKIVGQIMESHTALLANRESLYDPEKRREIDEITTLLLGVIEARHQVLLTMNVPSAALDRVIEVLPAMKKPTVGRLHGIDYFSIQTVVQKGLVNGLIPPLKAAGAEDILEIPIAKIVR</sequence>
<dbReference type="EC" id="2.4.2.17" evidence="6 18"/>
<evidence type="ECO:0000256" key="11">
    <source>
        <dbReference type="ARBA" id="ARBA00022679"/>
    </source>
</evidence>
<comment type="cofactor">
    <cofactor evidence="2 18">
        <name>Mg(2+)</name>
        <dbReference type="ChEBI" id="CHEBI:18420"/>
    </cofactor>
</comment>
<dbReference type="NCBIfam" id="TIGR03455">
    <property type="entry name" value="HisG_C-term"/>
    <property type="match status" value="1"/>
</dbReference>
<keyword evidence="16 18" id="KW-0368">Histidine biosynthesis</keyword>
<evidence type="ECO:0000256" key="6">
    <source>
        <dbReference type="ARBA" id="ARBA00011946"/>
    </source>
</evidence>
<evidence type="ECO:0000256" key="8">
    <source>
        <dbReference type="ARBA" id="ARBA00022490"/>
    </source>
</evidence>
<name>A0A0H1R178_9EURY</name>
<keyword evidence="12 18" id="KW-0479">Metal-binding</keyword>
<evidence type="ECO:0000259" key="20">
    <source>
        <dbReference type="Pfam" id="PF08029"/>
    </source>
</evidence>
<evidence type="ECO:0000256" key="10">
    <source>
        <dbReference type="ARBA" id="ARBA00022676"/>
    </source>
</evidence>
<evidence type="ECO:0000256" key="15">
    <source>
        <dbReference type="ARBA" id="ARBA00022842"/>
    </source>
</evidence>
<feature type="domain" description="Histidine biosynthesis HisG C-terminal" evidence="20">
    <location>
        <begin position="215"/>
        <end position="287"/>
    </location>
</feature>
<dbReference type="Gene3D" id="3.40.190.10">
    <property type="entry name" value="Periplasmic binding protein-like II"/>
    <property type="match status" value="2"/>
</dbReference>
<comment type="subcellular location">
    <subcellularLocation>
        <location evidence="3 18">Cytoplasm</location>
    </subcellularLocation>
</comment>
<keyword evidence="11 18" id="KW-0808">Transferase</keyword>
<dbReference type="GO" id="GO:0000287">
    <property type="term" value="F:magnesium ion binding"/>
    <property type="evidence" value="ECO:0007669"/>
    <property type="project" value="UniProtKB-UniRule"/>
</dbReference>
<evidence type="ECO:0000256" key="9">
    <source>
        <dbReference type="ARBA" id="ARBA00022605"/>
    </source>
</evidence>
<comment type="function">
    <text evidence="17 18">Catalyzes the condensation of ATP and 5-phosphoribose 1-diphosphate to form N'-(5'-phosphoribosyl)-ATP (PR-ATP). Has a crucial role in the pathway because the rate of histidine biosynthesis seems to be controlled primarily by regulation of HisG enzymatic activity.</text>
</comment>
<evidence type="ECO:0000256" key="3">
    <source>
        <dbReference type="ARBA" id="ARBA00004496"/>
    </source>
</evidence>
<dbReference type="NCBIfam" id="TIGR00070">
    <property type="entry name" value="hisG"/>
    <property type="match status" value="1"/>
</dbReference>